<comment type="caution">
    <text evidence="2">The sequence shown here is derived from an EMBL/GenBank/DDBJ whole genome shotgun (WGS) entry which is preliminary data.</text>
</comment>
<feature type="chain" id="PRO_5002641846" description="DUF4384 domain-containing protein" evidence="1">
    <location>
        <begin position="25"/>
        <end position="310"/>
    </location>
</feature>
<sequence>MKNDHLHTAFFILILLTLASSLQAQRTIAVGGKSQILLNDSYCIGEVKRMAVDQAKINALETAYGRVIVQGTSTYVENIITGEKVKTNTKMNTIANSMVKGEWVKTKKTTMEWVVREKPKGGQELWLMCEIKGSAREIKDSKVDFEVFTMNCNNNPDKCKTEQFKSREELYMHFKTASKGYLSVFMEESGTVYRLLPYPNMHESYENAVPVKADQAYTLFSEKHYDYFKNSTPDEIMEYIMTTGGKSQLFNRIFVVFSKKAFKKPLLSNHTTGLKVTTPEKFQKWLGTNRAVDPLFQVKTLDITVTQFKK</sequence>
<accession>A1ZFE2</accession>
<dbReference type="RefSeq" id="WP_002694409.1">
    <property type="nucleotide sequence ID" value="NZ_AAWS01000005.1"/>
</dbReference>
<evidence type="ECO:0000256" key="1">
    <source>
        <dbReference type="SAM" id="SignalP"/>
    </source>
</evidence>
<keyword evidence="1" id="KW-0732">Signal</keyword>
<name>A1ZFE2_MICM2</name>
<dbReference type="Proteomes" id="UP000004095">
    <property type="component" value="Unassembled WGS sequence"/>
</dbReference>
<dbReference type="EMBL" id="AAWS01000005">
    <property type="protein sequence ID" value="EAY30716.1"/>
    <property type="molecule type" value="Genomic_DNA"/>
</dbReference>
<dbReference type="AlphaFoldDB" id="A1ZFE2"/>
<proteinExistence type="predicted"/>
<gene>
    <name evidence="2" type="ORF">M23134_01040</name>
</gene>
<evidence type="ECO:0000313" key="3">
    <source>
        <dbReference type="Proteomes" id="UP000004095"/>
    </source>
</evidence>
<evidence type="ECO:0008006" key="4">
    <source>
        <dbReference type="Google" id="ProtNLM"/>
    </source>
</evidence>
<feature type="signal peptide" evidence="1">
    <location>
        <begin position="1"/>
        <end position="24"/>
    </location>
</feature>
<dbReference type="eggNOG" id="ENOG5033TKB">
    <property type="taxonomic scope" value="Bacteria"/>
</dbReference>
<reference evidence="2 3" key="1">
    <citation type="submission" date="2007-01" db="EMBL/GenBank/DDBJ databases">
        <authorList>
            <person name="Haygood M."/>
            <person name="Podell S."/>
            <person name="Anderson C."/>
            <person name="Hopkinson B."/>
            <person name="Roe K."/>
            <person name="Barbeau K."/>
            <person name="Gaasterland T."/>
            <person name="Ferriera S."/>
            <person name="Johnson J."/>
            <person name="Kravitz S."/>
            <person name="Beeson K."/>
            <person name="Sutton G."/>
            <person name="Rogers Y.-H."/>
            <person name="Friedman R."/>
            <person name="Frazier M."/>
            <person name="Venter J.C."/>
        </authorList>
    </citation>
    <scope>NUCLEOTIDE SEQUENCE [LARGE SCALE GENOMIC DNA]</scope>
    <source>
        <strain evidence="2 3">ATCC 23134</strain>
    </source>
</reference>
<protein>
    <recommendedName>
        <fullName evidence="4">DUF4384 domain-containing protein</fullName>
    </recommendedName>
</protein>
<evidence type="ECO:0000313" key="2">
    <source>
        <dbReference type="EMBL" id="EAY30716.1"/>
    </source>
</evidence>
<organism evidence="2 3">
    <name type="scientific">Microscilla marina ATCC 23134</name>
    <dbReference type="NCBI Taxonomy" id="313606"/>
    <lineage>
        <taxon>Bacteria</taxon>
        <taxon>Pseudomonadati</taxon>
        <taxon>Bacteroidota</taxon>
        <taxon>Cytophagia</taxon>
        <taxon>Cytophagales</taxon>
        <taxon>Microscillaceae</taxon>
        <taxon>Microscilla</taxon>
    </lineage>
</organism>
<dbReference type="OrthoDB" id="1044717at2"/>
<keyword evidence="3" id="KW-1185">Reference proteome</keyword>